<evidence type="ECO:0000256" key="1">
    <source>
        <dbReference type="SAM" id="MobiDB-lite"/>
    </source>
</evidence>
<gene>
    <name evidence="2" type="ORF">EYF80_060504</name>
</gene>
<dbReference type="AlphaFoldDB" id="A0A4Z2EKS4"/>
<dbReference type="EMBL" id="SRLO01005760">
    <property type="protein sequence ID" value="TNN29345.1"/>
    <property type="molecule type" value="Genomic_DNA"/>
</dbReference>
<keyword evidence="3" id="KW-1185">Reference proteome</keyword>
<evidence type="ECO:0000313" key="2">
    <source>
        <dbReference type="EMBL" id="TNN29345.1"/>
    </source>
</evidence>
<protein>
    <submittedName>
        <fullName evidence="2">Uncharacterized protein</fullName>
    </submittedName>
</protein>
<dbReference type="Proteomes" id="UP000314294">
    <property type="component" value="Unassembled WGS sequence"/>
</dbReference>
<reference evidence="2 3" key="1">
    <citation type="submission" date="2019-03" db="EMBL/GenBank/DDBJ databases">
        <title>First draft genome of Liparis tanakae, snailfish: a comprehensive survey of snailfish specific genes.</title>
        <authorList>
            <person name="Kim W."/>
            <person name="Song I."/>
            <person name="Jeong J.-H."/>
            <person name="Kim D."/>
            <person name="Kim S."/>
            <person name="Ryu S."/>
            <person name="Song J.Y."/>
            <person name="Lee S.K."/>
        </authorList>
    </citation>
    <scope>NUCLEOTIDE SEQUENCE [LARGE SCALE GENOMIC DNA]</scope>
    <source>
        <tissue evidence="2">Muscle</tissue>
    </source>
</reference>
<evidence type="ECO:0000313" key="3">
    <source>
        <dbReference type="Proteomes" id="UP000314294"/>
    </source>
</evidence>
<feature type="region of interest" description="Disordered" evidence="1">
    <location>
        <begin position="20"/>
        <end position="41"/>
    </location>
</feature>
<name>A0A4Z2EKS4_9TELE</name>
<accession>A0A4Z2EKS4</accession>
<sequence length="102" mass="10586">MWRQPPQPGCVATHTVATLTGETTHDAAPSCSPSGEPPPPASTLLAAVLHPPQPLSGQLQVHTHRLLNLSVALSVLSSFRLIVSTPSSRGPALDTPTVRSLA</sequence>
<comment type="caution">
    <text evidence="2">The sequence shown here is derived from an EMBL/GenBank/DDBJ whole genome shotgun (WGS) entry which is preliminary data.</text>
</comment>
<organism evidence="2 3">
    <name type="scientific">Liparis tanakae</name>
    <name type="common">Tanaka's snailfish</name>
    <dbReference type="NCBI Taxonomy" id="230148"/>
    <lineage>
        <taxon>Eukaryota</taxon>
        <taxon>Metazoa</taxon>
        <taxon>Chordata</taxon>
        <taxon>Craniata</taxon>
        <taxon>Vertebrata</taxon>
        <taxon>Euteleostomi</taxon>
        <taxon>Actinopterygii</taxon>
        <taxon>Neopterygii</taxon>
        <taxon>Teleostei</taxon>
        <taxon>Neoteleostei</taxon>
        <taxon>Acanthomorphata</taxon>
        <taxon>Eupercaria</taxon>
        <taxon>Perciformes</taxon>
        <taxon>Cottioidei</taxon>
        <taxon>Cottales</taxon>
        <taxon>Liparidae</taxon>
        <taxon>Liparis</taxon>
    </lineage>
</organism>
<proteinExistence type="predicted"/>